<dbReference type="InterPro" id="IPR005144">
    <property type="entry name" value="ATP-cone_dom"/>
</dbReference>
<evidence type="ECO:0000256" key="1">
    <source>
        <dbReference type="ARBA" id="ARBA00022741"/>
    </source>
</evidence>
<dbReference type="GO" id="GO:0009265">
    <property type="term" value="P:2'-deoxyribonucleotide biosynthetic process"/>
    <property type="evidence" value="ECO:0007669"/>
    <property type="project" value="TreeGrafter"/>
</dbReference>
<keyword evidence="5" id="KW-0560">Oxidoreductase</keyword>
<dbReference type="GO" id="GO:0005524">
    <property type="term" value="F:ATP binding"/>
    <property type="evidence" value="ECO:0007669"/>
    <property type="project" value="UniProtKB-UniRule"/>
</dbReference>
<dbReference type="PROSITE" id="PS51161">
    <property type="entry name" value="ATP_CONE"/>
    <property type="match status" value="1"/>
</dbReference>
<dbReference type="NCBIfam" id="TIGR02487">
    <property type="entry name" value="NrdD"/>
    <property type="match status" value="1"/>
</dbReference>
<dbReference type="AlphaFoldDB" id="A0A4R4EIV4"/>
<feature type="domain" description="ATP-cone" evidence="4">
    <location>
        <begin position="1"/>
        <end position="91"/>
    </location>
</feature>
<evidence type="ECO:0000256" key="2">
    <source>
        <dbReference type="ARBA" id="ARBA00022840"/>
    </source>
</evidence>
<dbReference type="Gene3D" id="3.20.70.20">
    <property type="match status" value="1"/>
</dbReference>
<keyword evidence="1 3" id="KW-0547">Nucleotide-binding</keyword>
<gene>
    <name evidence="5" type="ORF">E0485_04415</name>
</gene>
<dbReference type="Proteomes" id="UP000295418">
    <property type="component" value="Unassembled WGS sequence"/>
</dbReference>
<evidence type="ECO:0000259" key="4">
    <source>
        <dbReference type="PROSITE" id="PS51161"/>
    </source>
</evidence>
<dbReference type="GO" id="GO:0008998">
    <property type="term" value="F:ribonucleoside-triphosphate reductase (thioredoxin) activity"/>
    <property type="evidence" value="ECO:0007669"/>
    <property type="project" value="UniProtKB-EC"/>
</dbReference>
<dbReference type="SUPFAM" id="SSF51998">
    <property type="entry name" value="PFL-like glycyl radical enzymes"/>
    <property type="match status" value="1"/>
</dbReference>
<dbReference type="OrthoDB" id="9804622at2"/>
<comment type="caution">
    <text evidence="5">The sequence shown here is derived from an EMBL/GenBank/DDBJ whole genome shotgun (WGS) entry which is preliminary data.</text>
</comment>
<dbReference type="NCBIfam" id="NF005497">
    <property type="entry name" value="PRK07111.1"/>
    <property type="match status" value="1"/>
</dbReference>
<dbReference type="NCBIfam" id="NF011292">
    <property type="entry name" value="PRK14704.1"/>
    <property type="match status" value="1"/>
</dbReference>
<accession>A0A4R4EIV4</accession>
<dbReference type="PANTHER" id="PTHR21075:SF0">
    <property type="entry name" value="ANAEROBIC RIBONUCLEOSIDE-TRIPHOSPHATE REDUCTASE"/>
    <property type="match status" value="1"/>
</dbReference>
<keyword evidence="6" id="KW-1185">Reference proteome</keyword>
<name>A0A4R4EIV4_9BACL</name>
<dbReference type="GO" id="GO:0006260">
    <property type="term" value="P:DNA replication"/>
    <property type="evidence" value="ECO:0007669"/>
    <property type="project" value="InterPro"/>
</dbReference>
<dbReference type="InterPro" id="IPR012833">
    <property type="entry name" value="NrdD"/>
</dbReference>
<evidence type="ECO:0000313" key="5">
    <source>
        <dbReference type="EMBL" id="TCZ80104.1"/>
    </source>
</evidence>
<reference evidence="5 6" key="1">
    <citation type="submission" date="2019-03" db="EMBL/GenBank/DDBJ databases">
        <authorList>
            <person name="Kim M.K.M."/>
        </authorList>
    </citation>
    <scope>NUCLEOTIDE SEQUENCE [LARGE SCALE GENOMIC DNA]</scope>
    <source>
        <strain evidence="5 6">18JY21-1</strain>
    </source>
</reference>
<dbReference type="EC" id="1.17.4.2" evidence="5"/>
<protein>
    <submittedName>
        <fullName evidence="5">Anaerobic ribonucleoside triphosphate reductase</fullName>
        <ecNumber evidence="5">1.17.4.2</ecNumber>
    </submittedName>
</protein>
<evidence type="ECO:0000313" key="6">
    <source>
        <dbReference type="Proteomes" id="UP000295418"/>
    </source>
</evidence>
<proteinExistence type="predicted"/>
<dbReference type="GO" id="GO:0004748">
    <property type="term" value="F:ribonucleoside-diphosphate reductase activity, thioredoxin disulfide as acceptor"/>
    <property type="evidence" value="ECO:0007669"/>
    <property type="project" value="TreeGrafter"/>
</dbReference>
<sequence length="738" mass="83686">MYVIKRDGKRVAFDPTRIYQAIEKAMCETGIIHSELCLSVAQSIEAYARDAQIDLTVEQIQDLVEEELMKSKRKDVAKKYILYRDKRTEERFKRTQLYQVGQNIVHTLDMDLIRENANLNGESFSGKMSKFGSEFAKWCVNFSLPQHIADAVESNYLYIHDLDQYLIGTTNCIFIPFGQLLREGFSTSNGSIRPPQSIMTAAALVTIIFQNQQNAQYGGVSANMIDHDLAPYVGKSFRKHFAKGLQYLHENTASRELIAEDCICMENEWLQEQYPITYNYALNETVNETYQAAESMIHNLNTMSSRAGGQIPFSSVNYGTCTSPEGRLLIQAILESTISGLGNGETPIFPQQIFKCKKGINQRPEDPNYDLFLLAVECSAKRLYPNFANIDAPFNLQYYVEGNPDTEFATMGCRTRNISDRFGWNHLSGKGNLSFNTINLVHIGLEHGIALGERTEADEEKFNSALDHAMQKALDALLHRFEIQAVQKAKASDFMMREGVWKNGKTIRESDSVRELIKHGSLSIGFIGLAECMKAMYGKHHAEDDAVYKRALEVIQRMRSNCDRWSEEHDLNISLFATPAEGLSGKFVKKDKQIYGSLEGITDRAYYTNSFHVPVYYHLSAARKIELEAPFHELCNAGAISYIELDGNARNNLEAFRKIVQYALNKDISYFSVNHPIDRCHACGYEGVIGDTCPNCHANESEQSFSRLRRVTGYLTGSYTERFNPAKQAEVRDRVKHL</sequence>
<dbReference type="Pfam" id="PF03477">
    <property type="entry name" value="ATP-cone"/>
    <property type="match status" value="1"/>
</dbReference>
<keyword evidence="2 3" id="KW-0067">ATP-binding</keyword>
<dbReference type="PANTHER" id="PTHR21075">
    <property type="entry name" value="ANAEROBIC RIBONUCLEOSIDE-TRIPHOSPHATE REDUCTASE"/>
    <property type="match status" value="1"/>
</dbReference>
<dbReference type="RefSeq" id="WP_132416750.1">
    <property type="nucleotide sequence ID" value="NZ_SKFG01000002.1"/>
</dbReference>
<dbReference type="Pfam" id="PF13597">
    <property type="entry name" value="NRDD"/>
    <property type="match status" value="1"/>
</dbReference>
<dbReference type="GO" id="GO:0031250">
    <property type="term" value="C:anaerobic ribonucleoside-triphosphate reductase complex"/>
    <property type="evidence" value="ECO:0007669"/>
    <property type="project" value="TreeGrafter"/>
</dbReference>
<dbReference type="EMBL" id="SKFG01000002">
    <property type="protein sequence ID" value="TCZ80104.1"/>
    <property type="molecule type" value="Genomic_DNA"/>
</dbReference>
<evidence type="ECO:0000256" key="3">
    <source>
        <dbReference type="PROSITE-ProRule" id="PRU00492"/>
    </source>
</evidence>
<organism evidence="5 6">
    <name type="scientific">Paenibacillus albiflavus</name>
    <dbReference type="NCBI Taxonomy" id="2545760"/>
    <lineage>
        <taxon>Bacteria</taxon>
        <taxon>Bacillati</taxon>
        <taxon>Bacillota</taxon>
        <taxon>Bacilli</taxon>
        <taxon>Bacillales</taxon>
        <taxon>Paenibacillaceae</taxon>
        <taxon>Paenibacillus</taxon>
    </lineage>
</organism>